<evidence type="ECO:0000256" key="4">
    <source>
        <dbReference type="ARBA" id="ARBA00023136"/>
    </source>
</evidence>
<evidence type="ECO:0000256" key="2">
    <source>
        <dbReference type="ARBA" id="ARBA00022692"/>
    </source>
</evidence>
<dbReference type="Gene3D" id="1.20.120.1630">
    <property type="match status" value="1"/>
</dbReference>
<comment type="caution">
    <text evidence="6">The sequence shown here is derived from an EMBL/GenBank/DDBJ whole genome shotgun (WGS) entry which is preliminary data.</text>
</comment>
<dbReference type="InterPro" id="IPR052527">
    <property type="entry name" value="Metal_cation-efflux_comp"/>
</dbReference>
<keyword evidence="4 5" id="KW-0472">Membrane</keyword>
<gene>
    <name evidence="6" type="ORF">COT42_01270</name>
</gene>
<keyword evidence="2 5" id="KW-0812">Transmembrane</keyword>
<accession>A0A2H0Y1C0</accession>
<feature type="transmembrane region" description="Helical" evidence="5">
    <location>
        <begin position="76"/>
        <end position="98"/>
    </location>
</feature>
<dbReference type="GO" id="GO:0012505">
    <property type="term" value="C:endomembrane system"/>
    <property type="evidence" value="ECO:0007669"/>
    <property type="project" value="UniProtKB-SubCell"/>
</dbReference>
<proteinExistence type="predicted"/>
<feature type="transmembrane region" description="Helical" evidence="5">
    <location>
        <begin position="23"/>
        <end position="41"/>
    </location>
</feature>
<dbReference type="PANTHER" id="PTHR43847">
    <property type="entry name" value="BLL3993 PROTEIN"/>
    <property type="match status" value="1"/>
</dbReference>
<feature type="transmembrane region" description="Helical" evidence="5">
    <location>
        <begin position="48"/>
        <end position="70"/>
    </location>
</feature>
<comment type="subcellular location">
    <subcellularLocation>
        <location evidence="1">Endomembrane system</location>
        <topology evidence="1">Multi-pass membrane protein</topology>
    </subcellularLocation>
</comment>
<evidence type="ECO:0000256" key="1">
    <source>
        <dbReference type="ARBA" id="ARBA00004127"/>
    </source>
</evidence>
<dbReference type="AlphaFoldDB" id="A0A2H0Y1C0"/>
<dbReference type="Pfam" id="PF04191">
    <property type="entry name" value="PEMT"/>
    <property type="match status" value="1"/>
</dbReference>
<feature type="transmembrane region" description="Helical" evidence="5">
    <location>
        <begin position="144"/>
        <end position="162"/>
    </location>
</feature>
<sequence>MGYINSCELAAFVIKLTNKEGCLMVNQIVFLFLFAFVLILAEQPGLKAIRWLMLSLGVFLPLVTVAFVQPRFELDFFWWRIAGGLFVLIGLALLLWSWRQWCLAKVEKGENLLTAGPYAWVRHPQYLSLIFIYVGWWWVWSAVYSFYFGMFMLLIIWLKAYFEEKFDLTKKFGQRYLDYSAKTGMFWIK</sequence>
<evidence type="ECO:0008006" key="8">
    <source>
        <dbReference type="Google" id="ProtNLM"/>
    </source>
</evidence>
<dbReference type="InterPro" id="IPR007318">
    <property type="entry name" value="Phopholipid_MeTrfase"/>
</dbReference>
<evidence type="ECO:0000313" key="7">
    <source>
        <dbReference type="Proteomes" id="UP000231343"/>
    </source>
</evidence>
<keyword evidence="3 5" id="KW-1133">Transmembrane helix</keyword>
<protein>
    <recommendedName>
        <fullName evidence="8">Isoprenylcysteine carboxylmethyltransferase family protein</fullName>
    </recommendedName>
</protein>
<dbReference type="EMBL" id="PEYM01000022">
    <property type="protein sequence ID" value="PIS31352.1"/>
    <property type="molecule type" value="Genomic_DNA"/>
</dbReference>
<reference evidence="6 7" key="1">
    <citation type="submission" date="2017-09" db="EMBL/GenBank/DDBJ databases">
        <title>Depth-based differentiation of microbial function through sediment-hosted aquifers and enrichment of novel symbionts in the deep terrestrial subsurface.</title>
        <authorList>
            <person name="Probst A.J."/>
            <person name="Ladd B."/>
            <person name="Jarett J.K."/>
            <person name="Geller-Mcgrath D.E."/>
            <person name="Sieber C.M."/>
            <person name="Emerson J.B."/>
            <person name="Anantharaman K."/>
            <person name="Thomas B.C."/>
            <person name="Malmstrom R."/>
            <person name="Stieglmeier M."/>
            <person name="Klingl A."/>
            <person name="Woyke T."/>
            <person name="Ryan C.M."/>
            <person name="Banfield J.F."/>
        </authorList>
    </citation>
    <scope>NUCLEOTIDE SEQUENCE [LARGE SCALE GENOMIC DNA]</scope>
    <source>
        <strain evidence="6">CG08_land_8_20_14_0_20_45_16</strain>
    </source>
</reference>
<dbReference type="PANTHER" id="PTHR43847:SF1">
    <property type="entry name" value="BLL3993 PROTEIN"/>
    <property type="match status" value="1"/>
</dbReference>
<evidence type="ECO:0000313" key="6">
    <source>
        <dbReference type="EMBL" id="PIS31352.1"/>
    </source>
</evidence>
<dbReference type="Proteomes" id="UP000231343">
    <property type="component" value="Unassembled WGS sequence"/>
</dbReference>
<name>A0A2H0Y1C0_UNCSA</name>
<evidence type="ECO:0000256" key="3">
    <source>
        <dbReference type="ARBA" id="ARBA00022989"/>
    </source>
</evidence>
<organism evidence="6 7">
    <name type="scientific">Candidatus Saganbacteria bacterium CG08_land_8_20_14_0_20_45_16</name>
    <dbReference type="NCBI Taxonomy" id="2014293"/>
    <lineage>
        <taxon>Bacteria</taxon>
        <taxon>Bacillati</taxon>
        <taxon>Saganbacteria</taxon>
    </lineage>
</organism>
<evidence type="ECO:0000256" key="5">
    <source>
        <dbReference type="SAM" id="Phobius"/>
    </source>
</evidence>